<dbReference type="InterPro" id="IPR017972">
    <property type="entry name" value="Cyt_P450_CS"/>
</dbReference>
<evidence type="ECO:0000256" key="7">
    <source>
        <dbReference type="ARBA" id="ARBA00023033"/>
    </source>
</evidence>
<dbReference type="PROSITE" id="PS00086">
    <property type="entry name" value="CYTOCHROME_P450"/>
    <property type="match status" value="1"/>
</dbReference>
<dbReference type="InterPro" id="IPR050121">
    <property type="entry name" value="Cytochrome_P450_monoxygenase"/>
</dbReference>
<dbReference type="Proteomes" id="UP001220324">
    <property type="component" value="Unassembled WGS sequence"/>
</dbReference>
<keyword evidence="3 8" id="KW-0349">Heme</keyword>
<dbReference type="InterPro" id="IPR002401">
    <property type="entry name" value="Cyt_P450_E_grp-I"/>
</dbReference>
<sequence>MSLINTALHIYTSITPTTIGTIAVTCATAFIAYRLYLHPLSKFPGPKIAAVSRWYEFYYDVICGGAFVGQLPELHRKYAERLKGPIVRTAPNHVHVDDPEFFKEVFKSQTEYLKDPLFYQNVGISESLLSILNPHKHRVRRNIISPLFSTQSMNKLMPLLQDNVERAASILQKRYKEGKCTDIQNLYRCITVDVISMSLFGSTEDLIGQLENDIYPSILATLDIFSKNLWLLKHVPILAKIALNLPEKYSEILAPGYQGFRNHCQNWINMVKARREKGILQTEDGRTTVFDLLLEPNDEKSYQVPDMTALVDEAFLFVIAGADSTAYTTACATYHILTHEDVLSKLKTELSGIPRHDNGRLDCKNIQSLPYLTCVVKESLRVASAIPGLLPRVVPPQGVTVQGKYIPGGSIVSSAIRTISDNAELFPEPDKFKPERWLGDEGRDLERWNVAFSKGPRACIGINLAYMEIYIILATFFADFDMSLHGTDAKSMEWRDFGVAKNKSNVTVNARPLRL</sequence>
<dbReference type="GO" id="GO:0005506">
    <property type="term" value="F:iron ion binding"/>
    <property type="evidence" value="ECO:0007669"/>
    <property type="project" value="InterPro"/>
</dbReference>
<comment type="caution">
    <text evidence="10">The sequence shown here is derived from an EMBL/GenBank/DDBJ whole genome shotgun (WGS) entry which is preliminary data.</text>
</comment>
<dbReference type="GO" id="GO:0004497">
    <property type="term" value="F:monooxygenase activity"/>
    <property type="evidence" value="ECO:0007669"/>
    <property type="project" value="UniProtKB-KW"/>
</dbReference>
<evidence type="ECO:0000256" key="1">
    <source>
        <dbReference type="ARBA" id="ARBA00001971"/>
    </source>
</evidence>
<evidence type="ECO:0000256" key="8">
    <source>
        <dbReference type="PIRSR" id="PIRSR602401-1"/>
    </source>
</evidence>
<evidence type="ECO:0000256" key="2">
    <source>
        <dbReference type="ARBA" id="ARBA00010617"/>
    </source>
</evidence>
<dbReference type="PRINTS" id="PR00385">
    <property type="entry name" value="P450"/>
</dbReference>
<keyword evidence="11" id="KW-1185">Reference proteome</keyword>
<dbReference type="GO" id="GO:0020037">
    <property type="term" value="F:heme binding"/>
    <property type="evidence" value="ECO:0007669"/>
    <property type="project" value="InterPro"/>
</dbReference>
<dbReference type="Gene3D" id="1.10.630.10">
    <property type="entry name" value="Cytochrome P450"/>
    <property type="match status" value="1"/>
</dbReference>
<dbReference type="EMBL" id="JAQIZZ010000003">
    <property type="protein sequence ID" value="KAJ5546083.1"/>
    <property type="molecule type" value="Genomic_DNA"/>
</dbReference>
<dbReference type="GO" id="GO:0016705">
    <property type="term" value="F:oxidoreductase activity, acting on paired donors, with incorporation or reduction of molecular oxygen"/>
    <property type="evidence" value="ECO:0007669"/>
    <property type="project" value="InterPro"/>
</dbReference>
<reference evidence="10 11" key="1">
    <citation type="journal article" date="2023" name="IMA Fungus">
        <title>Comparative genomic study of the Penicillium genus elucidates a diverse pangenome and 15 lateral gene transfer events.</title>
        <authorList>
            <person name="Petersen C."/>
            <person name="Sorensen T."/>
            <person name="Nielsen M.R."/>
            <person name="Sondergaard T.E."/>
            <person name="Sorensen J.L."/>
            <person name="Fitzpatrick D.A."/>
            <person name="Frisvad J.C."/>
            <person name="Nielsen K.L."/>
        </authorList>
    </citation>
    <scope>NUCLEOTIDE SEQUENCE [LARGE SCALE GENOMIC DNA]</scope>
    <source>
        <strain evidence="10 11">IBT 35679</strain>
    </source>
</reference>
<organism evidence="10 11">
    <name type="scientific">Penicillium frequentans</name>
    <dbReference type="NCBI Taxonomy" id="3151616"/>
    <lineage>
        <taxon>Eukaryota</taxon>
        <taxon>Fungi</taxon>
        <taxon>Dikarya</taxon>
        <taxon>Ascomycota</taxon>
        <taxon>Pezizomycotina</taxon>
        <taxon>Eurotiomycetes</taxon>
        <taxon>Eurotiomycetidae</taxon>
        <taxon>Eurotiales</taxon>
        <taxon>Aspergillaceae</taxon>
        <taxon>Penicillium</taxon>
    </lineage>
</organism>
<evidence type="ECO:0000313" key="11">
    <source>
        <dbReference type="Proteomes" id="UP001220324"/>
    </source>
</evidence>
<evidence type="ECO:0000256" key="9">
    <source>
        <dbReference type="RuleBase" id="RU000461"/>
    </source>
</evidence>
<feature type="binding site" description="axial binding residue" evidence="8">
    <location>
        <position position="459"/>
    </location>
    <ligand>
        <name>heme</name>
        <dbReference type="ChEBI" id="CHEBI:30413"/>
    </ligand>
    <ligandPart>
        <name>Fe</name>
        <dbReference type="ChEBI" id="CHEBI:18248"/>
    </ligandPart>
</feature>
<dbReference type="SUPFAM" id="SSF48264">
    <property type="entry name" value="Cytochrome P450"/>
    <property type="match status" value="1"/>
</dbReference>
<name>A0AAD6D1L2_9EURO</name>
<dbReference type="CDD" id="cd11062">
    <property type="entry name" value="CYP58-like"/>
    <property type="match status" value="1"/>
</dbReference>
<keyword evidence="7 9" id="KW-0503">Monooxygenase</keyword>
<comment type="similarity">
    <text evidence="2 9">Belongs to the cytochrome P450 family.</text>
</comment>
<evidence type="ECO:0000256" key="5">
    <source>
        <dbReference type="ARBA" id="ARBA00023002"/>
    </source>
</evidence>
<dbReference type="AlphaFoldDB" id="A0AAD6D1L2"/>
<keyword evidence="6 8" id="KW-0408">Iron</keyword>
<evidence type="ECO:0000256" key="3">
    <source>
        <dbReference type="ARBA" id="ARBA00022617"/>
    </source>
</evidence>
<dbReference type="PRINTS" id="PR00463">
    <property type="entry name" value="EP450I"/>
</dbReference>
<dbReference type="PANTHER" id="PTHR24305">
    <property type="entry name" value="CYTOCHROME P450"/>
    <property type="match status" value="1"/>
</dbReference>
<dbReference type="InterPro" id="IPR001128">
    <property type="entry name" value="Cyt_P450"/>
</dbReference>
<gene>
    <name evidence="10" type="ORF">N7494_003668</name>
</gene>
<evidence type="ECO:0000256" key="4">
    <source>
        <dbReference type="ARBA" id="ARBA00022723"/>
    </source>
</evidence>
<dbReference type="PANTHER" id="PTHR24305:SF210">
    <property type="entry name" value="CYTOCHROME P450 MONOOXYGENASE ASQL-RELATED"/>
    <property type="match status" value="1"/>
</dbReference>
<dbReference type="Pfam" id="PF00067">
    <property type="entry name" value="p450"/>
    <property type="match status" value="1"/>
</dbReference>
<dbReference type="InterPro" id="IPR036396">
    <property type="entry name" value="Cyt_P450_sf"/>
</dbReference>
<keyword evidence="5 9" id="KW-0560">Oxidoreductase</keyword>
<keyword evidence="4 8" id="KW-0479">Metal-binding</keyword>
<evidence type="ECO:0000313" key="10">
    <source>
        <dbReference type="EMBL" id="KAJ5546083.1"/>
    </source>
</evidence>
<proteinExistence type="inferred from homology"/>
<dbReference type="GO" id="GO:0043386">
    <property type="term" value="P:mycotoxin biosynthetic process"/>
    <property type="evidence" value="ECO:0007669"/>
    <property type="project" value="UniProtKB-ARBA"/>
</dbReference>
<accession>A0AAD6D1L2</accession>
<comment type="cofactor">
    <cofactor evidence="1 8">
        <name>heme</name>
        <dbReference type="ChEBI" id="CHEBI:30413"/>
    </cofactor>
</comment>
<protein>
    <submittedName>
        <fullName evidence="10">Cytochrome P450</fullName>
    </submittedName>
</protein>
<evidence type="ECO:0000256" key="6">
    <source>
        <dbReference type="ARBA" id="ARBA00023004"/>
    </source>
</evidence>